<protein>
    <submittedName>
        <fullName evidence="13">Uncharacterized protein</fullName>
    </submittedName>
</protein>
<feature type="repeat" description="RCC1" evidence="8">
    <location>
        <begin position="833"/>
        <end position="884"/>
    </location>
</feature>
<dbReference type="CDD" id="cd19094">
    <property type="entry name" value="AKR_Tas-like"/>
    <property type="match status" value="1"/>
</dbReference>
<keyword evidence="5" id="KW-0521">NADP</keyword>
<dbReference type="Gene3D" id="3.30.40.10">
    <property type="entry name" value="Zinc/RING finger domain, C3HC4 (zinc finger)"/>
    <property type="match status" value="1"/>
</dbReference>
<evidence type="ECO:0000256" key="7">
    <source>
        <dbReference type="PROSITE-ProRule" id="PRU00091"/>
    </source>
</evidence>
<evidence type="ECO:0000259" key="11">
    <source>
        <dbReference type="PROSITE" id="PS50178"/>
    </source>
</evidence>
<evidence type="ECO:0000256" key="3">
    <source>
        <dbReference type="ARBA" id="ARBA00022771"/>
    </source>
</evidence>
<evidence type="ECO:0000256" key="8">
    <source>
        <dbReference type="PROSITE-ProRule" id="PRU00235"/>
    </source>
</evidence>
<dbReference type="SUPFAM" id="SSF50729">
    <property type="entry name" value="PH domain-like"/>
    <property type="match status" value="1"/>
</dbReference>
<dbReference type="SUPFAM" id="SSF51430">
    <property type="entry name" value="NAD(P)-linked oxidoreductase"/>
    <property type="match status" value="1"/>
</dbReference>
<dbReference type="FunFam" id="2.130.10.30:FF:000028">
    <property type="entry name" value="PH, RCC1 and FYVE domains-containing protein 1"/>
    <property type="match status" value="1"/>
</dbReference>
<dbReference type="SUPFAM" id="SSF57903">
    <property type="entry name" value="FYVE/PHD zinc finger"/>
    <property type="match status" value="1"/>
</dbReference>
<keyword evidence="1" id="KW-0479">Metal-binding</keyword>
<evidence type="ECO:0000256" key="1">
    <source>
        <dbReference type="ARBA" id="ARBA00022723"/>
    </source>
</evidence>
<feature type="compositionally biased region" description="Low complexity" evidence="10">
    <location>
        <begin position="1350"/>
        <end position="1366"/>
    </location>
</feature>
<evidence type="ECO:0000313" key="13">
    <source>
        <dbReference type="EMBL" id="KAF9677728.1"/>
    </source>
</evidence>
<dbReference type="InterPro" id="IPR023210">
    <property type="entry name" value="NADP_OxRdtase_dom"/>
</dbReference>
<dbReference type="Pfam" id="PF01363">
    <property type="entry name" value="FYVE"/>
    <property type="match status" value="1"/>
</dbReference>
<keyword evidence="14" id="KW-1185">Reference proteome</keyword>
<dbReference type="EMBL" id="JADGMS010000008">
    <property type="protein sequence ID" value="KAF9677728.1"/>
    <property type="molecule type" value="Genomic_DNA"/>
</dbReference>
<dbReference type="InterPro" id="IPR051210">
    <property type="entry name" value="Ub_ligase/GEF_domain"/>
</dbReference>
<evidence type="ECO:0000256" key="9">
    <source>
        <dbReference type="SAM" id="Coils"/>
    </source>
</evidence>
<keyword evidence="4" id="KW-0862">Zinc</keyword>
<feature type="domain" description="BRX" evidence="12">
    <location>
        <begin position="1390"/>
        <end position="1445"/>
    </location>
</feature>
<dbReference type="PROSITE" id="PS50178">
    <property type="entry name" value="ZF_FYVE"/>
    <property type="match status" value="1"/>
</dbReference>
<dbReference type="CDD" id="cd00065">
    <property type="entry name" value="FYVE_like_SF"/>
    <property type="match status" value="1"/>
</dbReference>
<dbReference type="Gene3D" id="3.20.20.100">
    <property type="entry name" value="NADP-dependent oxidoreductase domain"/>
    <property type="match status" value="1"/>
</dbReference>
<feature type="compositionally biased region" description="Low complexity" evidence="10">
    <location>
        <begin position="1165"/>
        <end position="1178"/>
    </location>
</feature>
<dbReference type="InterPro" id="IPR036812">
    <property type="entry name" value="NAD(P)_OxRdtase_dom_sf"/>
</dbReference>
<feature type="compositionally biased region" description="Polar residues" evidence="10">
    <location>
        <begin position="1310"/>
        <end position="1327"/>
    </location>
</feature>
<dbReference type="InterPro" id="IPR000408">
    <property type="entry name" value="Reg_chr_condens"/>
</dbReference>
<dbReference type="Pfam" id="PF13713">
    <property type="entry name" value="BRX_N"/>
    <property type="match status" value="1"/>
</dbReference>
<dbReference type="InterPro" id="IPR011011">
    <property type="entry name" value="Znf_FYVE_PHD"/>
</dbReference>
<dbReference type="Pfam" id="PF16457">
    <property type="entry name" value="PH_12"/>
    <property type="match status" value="1"/>
</dbReference>
<feature type="repeat" description="RCC1" evidence="8">
    <location>
        <begin position="885"/>
        <end position="936"/>
    </location>
</feature>
<feature type="compositionally biased region" description="Polar residues" evidence="10">
    <location>
        <begin position="1377"/>
        <end position="1386"/>
    </location>
</feature>
<dbReference type="InterPro" id="IPR001849">
    <property type="entry name" value="PH_domain"/>
</dbReference>
<dbReference type="SMART" id="SM00064">
    <property type="entry name" value="FYVE"/>
    <property type="match status" value="1"/>
</dbReference>
<sequence>MAFSSSTFSTIPAFLYKTNRHAPNDKTRRRPSITATLAEKKKTNALQYRKLGDSDLEISEITIGTMTFGEQNTEKEAHEMLSCSFDYGINIIDTAEAYPVPMRKETQGRTDLYVGNWLNSRPRDKVILATKVCGYSERSSYIRDNAKVLRVDAANIKESVEKSLKRLGTDYIDLLQIHWPDRYVAVFGEFLYDYSKWRPSVPFVEQLKAFQDLIDEGKVRYIGVSNETSYGVMEFVHAAKVEGLPKIVSIQNNYSLLSRCRFEVDLLEICHPKNCNIGLLAYSPLGGGVLSGKYLDASSEAARKGRLNFFPGYMERYKSSLSREATVKYIDLAKKHGLTPVELALGFVRDRPFVTSSIIGATSLEQLKEDIDAIMTAPRPLPAEAERPQITKEDHEAALIALKKGTQLIKYSRKGKPKFRAFRLSSDETSLIWLSHGQEKNLILSSVLRIIPGQRTAVFRRYLRPEKDYLSFSLLYNNGERSLDLICKDKVEAEVWLAGLKALIGKGHNRRTRSNISDLTDGELYQNGRPFGATLEFTSSLARSRVSIDLGSRDTPLDLRSSDVSERSSMQLRASTGGDGFRISVSSTPSCSSAGSGPDDIESLGDVYVWGEIWSDGVFPDGSVSSVPTKNDVLTPKPLESNVVLDVHQIACGVRHVALVTRQGEVFTWGEESGGRLGHGIEDHFTHPKLVESLAVTNIDCVACGEYHTCAVSTSGDLFTWGDGSNNAGLLGHGTDVSHWIPKRVSGPLEGLQVLSIACGTWHSALATSNGKLFTFGDGTFGALGHGDRKSSSTPKEVQSLNGLKTIKVACGVWHTAAIVEVMSQSGSNISSRKLFTWGDGDKHRLGHGNKDTYLLPTCVSSLIDYNFQQLACGHTMTVALTTSGHVFTMGGSAYGQLGNPNSNGKIPCLVQDRLVGEFVEEIACGAYHTAVLTSRSEVFTWGRGANGQLGHGDMEDRKTPTLVEALKERHVKNISCGANFTSSICIHKWVSGADQSVCSGCRQAFGFTRKRHNCYNCGLVHCHNCSSKKAMRAALAPTPGKPHRVCDSCFAKLKAAESGNTSAINRKTTVPRRSMDIREKMERGEPRFSRILLSPKTEPIKYLEIKSGKQGAQSEAASIVRASQVPSLLPLKDVTFPSSLSALQNAWKPAPPIVPQLTVNSSQPAANSRPSSPYSRRPSPPRSASPGFSRGVIDSLKKTNEIFKQDMTKMQNQIKTLKKKCDSQELEIHNLENRAKEAAKLVAAESSKSNIAMEFAKSITKELKETMRQLPPEVRETDTLKTIDSKTEAFLEKIRSSESSSLAESLGSDNQNASASSPLTNDSSNLLDKRMEDQTDNVRATAMSHNDGSVPEESSRSSVSHSTEAVPRESSENESRTPPASITRSESQKEIIEQFEPGVYVTVILRPNGVKIFKRVKFSKRRFQEQQAEVWWKENKDRLLKKYSPPTINVSLVGGSSTQVGSSSTPAPTEPFTIQSRKTSVGSRSCSSTTSLTILSICDKMKLESRILDSFSCFDSLPTFMDMQSYIYILNLRSFMDSSLCSTLKNYNTLNKIIRLVQEKKGDNHSSGSYFLWSDELDHTRANVEDFGAPNVTVLLGFTNISHGIKNSIKSIFQNKCFYTSSCNFKCINIFKHIFKLNNLIKSLI</sequence>
<dbReference type="InterPro" id="IPR011993">
    <property type="entry name" value="PH-like_dom_sf"/>
</dbReference>
<evidence type="ECO:0000256" key="4">
    <source>
        <dbReference type="ARBA" id="ARBA00022833"/>
    </source>
</evidence>
<keyword evidence="9" id="KW-0175">Coiled coil</keyword>
<reference evidence="13 14" key="1">
    <citation type="submission" date="2020-10" db="EMBL/GenBank/DDBJ databases">
        <title>Plant Genome Project.</title>
        <authorList>
            <person name="Zhang R.-G."/>
        </authorList>
    </citation>
    <scope>NUCLEOTIDE SEQUENCE [LARGE SCALE GENOMIC DNA]</scope>
    <source>
        <strain evidence="13">FAFU-HL-1</strain>
        <tissue evidence="13">Leaf</tissue>
    </source>
</reference>
<keyword evidence="2" id="KW-0677">Repeat</keyword>
<dbReference type="GO" id="GO:0016491">
    <property type="term" value="F:oxidoreductase activity"/>
    <property type="evidence" value="ECO:0007669"/>
    <property type="project" value="UniProtKB-KW"/>
</dbReference>
<proteinExistence type="predicted"/>
<dbReference type="OrthoDB" id="5981550at2759"/>
<evidence type="ECO:0000256" key="5">
    <source>
        <dbReference type="ARBA" id="ARBA00022857"/>
    </source>
</evidence>
<evidence type="ECO:0000256" key="10">
    <source>
        <dbReference type="SAM" id="MobiDB-lite"/>
    </source>
</evidence>
<dbReference type="PROSITE" id="PS50012">
    <property type="entry name" value="RCC1_3"/>
    <property type="match status" value="7"/>
</dbReference>
<dbReference type="InterPro" id="IPR017455">
    <property type="entry name" value="Znf_FYVE-rel"/>
</dbReference>
<feature type="compositionally biased region" description="Low complexity" evidence="10">
    <location>
        <begin position="1455"/>
        <end position="1465"/>
    </location>
</feature>
<feature type="repeat" description="RCC1" evidence="8">
    <location>
        <begin position="937"/>
        <end position="988"/>
    </location>
</feature>
<dbReference type="Pfam" id="PF25390">
    <property type="entry name" value="WD40_RLD"/>
    <property type="match status" value="1"/>
</dbReference>
<dbReference type="Pfam" id="PF00248">
    <property type="entry name" value="Aldo_ket_red"/>
    <property type="match status" value="1"/>
</dbReference>
<feature type="repeat" description="RCC1" evidence="8">
    <location>
        <begin position="771"/>
        <end position="822"/>
    </location>
</feature>
<dbReference type="InterPro" id="IPR000306">
    <property type="entry name" value="Znf_FYVE"/>
</dbReference>
<feature type="repeat" description="RCC1" evidence="8">
    <location>
        <begin position="664"/>
        <end position="715"/>
    </location>
</feature>
<dbReference type="CDD" id="cd13365">
    <property type="entry name" value="PH_PLC_plant-like"/>
    <property type="match status" value="1"/>
</dbReference>
<dbReference type="InterPro" id="IPR058923">
    <property type="entry name" value="RCC1-like_dom"/>
</dbReference>
<name>A0A835JX57_9ROSI</name>
<evidence type="ECO:0000313" key="14">
    <source>
        <dbReference type="Proteomes" id="UP000657918"/>
    </source>
</evidence>
<dbReference type="PRINTS" id="PR00633">
    <property type="entry name" value="RCCNDNSATION"/>
</dbReference>
<feature type="region of interest" description="Disordered" evidence="10">
    <location>
        <begin position="1302"/>
        <end position="1327"/>
    </location>
</feature>
<dbReference type="Pfam" id="PF08381">
    <property type="entry name" value="BRX"/>
    <property type="match status" value="1"/>
</dbReference>
<dbReference type="Proteomes" id="UP000657918">
    <property type="component" value="Chromosome 8"/>
</dbReference>
<gene>
    <name evidence="13" type="ORF">SADUNF_Sadunf08G0137600</name>
</gene>
<dbReference type="PANTHER" id="PTHR22870">
    <property type="entry name" value="REGULATOR OF CHROMOSOME CONDENSATION"/>
    <property type="match status" value="1"/>
</dbReference>
<dbReference type="InterPro" id="IPR013083">
    <property type="entry name" value="Znf_RING/FYVE/PHD"/>
</dbReference>
<dbReference type="Gene3D" id="2.130.10.30">
    <property type="entry name" value="Regulator of chromosome condensation 1/beta-lactamase-inhibitor protein II"/>
    <property type="match status" value="2"/>
</dbReference>
<feature type="repeat" description="RCC1" evidence="8">
    <location>
        <begin position="611"/>
        <end position="663"/>
    </location>
</feature>
<dbReference type="SUPFAM" id="SSF50985">
    <property type="entry name" value="RCC1/BLIP-II"/>
    <property type="match status" value="1"/>
</dbReference>
<dbReference type="InterPro" id="IPR027988">
    <property type="entry name" value="BRX_N"/>
</dbReference>
<dbReference type="PROSITE" id="PS51514">
    <property type="entry name" value="BRX"/>
    <property type="match status" value="1"/>
</dbReference>
<feature type="domain" description="FYVE-type" evidence="11">
    <location>
        <begin position="993"/>
        <end position="1055"/>
    </location>
</feature>
<dbReference type="InterPro" id="IPR013591">
    <property type="entry name" value="Brevis_radix_dom"/>
</dbReference>
<dbReference type="PROSITE" id="PS00626">
    <property type="entry name" value="RCC1_2"/>
    <property type="match status" value="2"/>
</dbReference>
<comment type="caution">
    <text evidence="13">The sequence shown here is derived from an EMBL/GenBank/DDBJ whole genome shotgun (WGS) entry which is preliminary data.</text>
</comment>
<dbReference type="GO" id="GO:0008270">
    <property type="term" value="F:zinc ion binding"/>
    <property type="evidence" value="ECO:0007669"/>
    <property type="project" value="UniProtKB-KW"/>
</dbReference>
<accession>A0A835JX57</accession>
<evidence type="ECO:0000256" key="2">
    <source>
        <dbReference type="ARBA" id="ARBA00022737"/>
    </source>
</evidence>
<dbReference type="InterPro" id="IPR009091">
    <property type="entry name" value="RCC1/BLIP-II"/>
</dbReference>
<feature type="region of interest" description="Disordered" evidence="10">
    <location>
        <begin position="1155"/>
        <end position="1192"/>
    </location>
</feature>
<feature type="repeat" description="RCC1" evidence="8">
    <location>
        <begin position="716"/>
        <end position="770"/>
    </location>
</feature>
<feature type="coiled-coil region" evidence="9">
    <location>
        <begin position="1194"/>
        <end position="1249"/>
    </location>
</feature>
<feature type="region of interest" description="Disordered" evidence="10">
    <location>
        <begin position="1343"/>
        <end position="1389"/>
    </location>
</feature>
<dbReference type="FunFam" id="3.20.20.100:FF:000005">
    <property type="entry name" value="NADP(H)-dependent aldo-keto reductase"/>
    <property type="match status" value="1"/>
</dbReference>
<organism evidence="13 14">
    <name type="scientific">Salix dunnii</name>
    <dbReference type="NCBI Taxonomy" id="1413687"/>
    <lineage>
        <taxon>Eukaryota</taxon>
        <taxon>Viridiplantae</taxon>
        <taxon>Streptophyta</taxon>
        <taxon>Embryophyta</taxon>
        <taxon>Tracheophyta</taxon>
        <taxon>Spermatophyta</taxon>
        <taxon>Magnoliopsida</taxon>
        <taxon>eudicotyledons</taxon>
        <taxon>Gunneridae</taxon>
        <taxon>Pentapetalae</taxon>
        <taxon>rosids</taxon>
        <taxon>fabids</taxon>
        <taxon>Malpighiales</taxon>
        <taxon>Salicaceae</taxon>
        <taxon>Saliceae</taxon>
        <taxon>Salix</taxon>
    </lineage>
</organism>
<feature type="region of interest" description="Disordered" evidence="10">
    <location>
        <begin position="1455"/>
        <end position="1474"/>
    </location>
</feature>
<evidence type="ECO:0000259" key="12">
    <source>
        <dbReference type="PROSITE" id="PS51514"/>
    </source>
</evidence>
<dbReference type="Gene3D" id="2.30.29.30">
    <property type="entry name" value="Pleckstrin-homology domain (PH domain)/Phosphotyrosine-binding domain (PTB)"/>
    <property type="match status" value="1"/>
</dbReference>
<evidence type="ECO:0000256" key="6">
    <source>
        <dbReference type="ARBA" id="ARBA00023002"/>
    </source>
</evidence>
<dbReference type="PANTHER" id="PTHR22870:SF352">
    <property type="entry name" value="REGULATOR OF CHROMOSOME CONDENSATION (RCC1) FAMILY PROTEIN"/>
    <property type="match status" value="1"/>
</dbReference>
<keyword evidence="3 7" id="KW-0863">Zinc-finger</keyword>
<feature type="compositionally biased region" description="Basic and acidic residues" evidence="10">
    <location>
        <begin position="1367"/>
        <end position="1376"/>
    </location>
</feature>
<keyword evidence="6" id="KW-0560">Oxidoreductase</keyword>